<gene>
    <name evidence="2" type="ORF">PENTCL1PPCAC_5200</name>
</gene>
<organism evidence="2 3">
    <name type="scientific">Pristionchus entomophagus</name>
    <dbReference type="NCBI Taxonomy" id="358040"/>
    <lineage>
        <taxon>Eukaryota</taxon>
        <taxon>Metazoa</taxon>
        <taxon>Ecdysozoa</taxon>
        <taxon>Nematoda</taxon>
        <taxon>Chromadorea</taxon>
        <taxon>Rhabditida</taxon>
        <taxon>Rhabditina</taxon>
        <taxon>Diplogasteromorpha</taxon>
        <taxon>Diplogasteroidea</taxon>
        <taxon>Neodiplogasteridae</taxon>
        <taxon>Pristionchus</taxon>
    </lineage>
</organism>
<accession>A0AAV5SSI2</accession>
<sequence>MLISLLAAIVLFSTTNALTCYHNGTIVNEVYQQGIIVGYHSESFGFGYVDCSAKLNRCANFGTISIANFKKLDVAQDNSAFAQLINKNDGSVTGRSCMSQADVDKIQLKKSDKCLETDKSCYCTSDQCTGASGVSMTLLSLVTVLIYSI</sequence>
<protein>
    <submittedName>
        <fullName evidence="2">Uncharacterized protein</fullName>
    </submittedName>
</protein>
<feature type="chain" id="PRO_5043753072" evidence="1">
    <location>
        <begin position="18"/>
        <end position="149"/>
    </location>
</feature>
<keyword evidence="3" id="KW-1185">Reference proteome</keyword>
<feature type="non-terminal residue" evidence="2">
    <location>
        <position position="149"/>
    </location>
</feature>
<keyword evidence="1" id="KW-0732">Signal</keyword>
<proteinExistence type="predicted"/>
<evidence type="ECO:0000313" key="3">
    <source>
        <dbReference type="Proteomes" id="UP001432027"/>
    </source>
</evidence>
<dbReference type="EMBL" id="BTSX01000002">
    <property type="protein sequence ID" value="GMS83025.1"/>
    <property type="molecule type" value="Genomic_DNA"/>
</dbReference>
<name>A0AAV5SSI2_9BILA</name>
<reference evidence="2" key="1">
    <citation type="submission" date="2023-10" db="EMBL/GenBank/DDBJ databases">
        <title>Genome assembly of Pristionchus species.</title>
        <authorList>
            <person name="Yoshida K."/>
            <person name="Sommer R.J."/>
        </authorList>
    </citation>
    <scope>NUCLEOTIDE SEQUENCE</scope>
    <source>
        <strain evidence="2">RS0144</strain>
    </source>
</reference>
<dbReference type="Proteomes" id="UP001432027">
    <property type="component" value="Unassembled WGS sequence"/>
</dbReference>
<dbReference type="AlphaFoldDB" id="A0AAV5SSI2"/>
<comment type="caution">
    <text evidence="2">The sequence shown here is derived from an EMBL/GenBank/DDBJ whole genome shotgun (WGS) entry which is preliminary data.</text>
</comment>
<evidence type="ECO:0000256" key="1">
    <source>
        <dbReference type="SAM" id="SignalP"/>
    </source>
</evidence>
<feature type="signal peptide" evidence="1">
    <location>
        <begin position="1"/>
        <end position="17"/>
    </location>
</feature>
<evidence type="ECO:0000313" key="2">
    <source>
        <dbReference type="EMBL" id="GMS83025.1"/>
    </source>
</evidence>